<reference evidence="2" key="2">
    <citation type="submission" date="2020-11" db="EMBL/GenBank/DDBJ databases">
        <authorList>
            <person name="McCartney M.A."/>
            <person name="Auch B."/>
            <person name="Kono T."/>
            <person name="Mallez S."/>
            <person name="Becker A."/>
            <person name="Gohl D.M."/>
            <person name="Silverstein K.A.T."/>
            <person name="Koren S."/>
            <person name="Bechman K.B."/>
            <person name="Herman A."/>
            <person name="Abrahante J.E."/>
            <person name="Garbe J."/>
        </authorList>
    </citation>
    <scope>NUCLEOTIDE SEQUENCE</scope>
    <source>
        <strain evidence="2">Duluth1</strain>
        <tissue evidence="2">Whole animal</tissue>
    </source>
</reference>
<evidence type="ECO:0000256" key="1">
    <source>
        <dbReference type="SAM" id="Phobius"/>
    </source>
</evidence>
<proteinExistence type="predicted"/>
<keyword evidence="1" id="KW-1133">Transmembrane helix</keyword>
<evidence type="ECO:0000313" key="2">
    <source>
        <dbReference type="EMBL" id="KAH3702285.1"/>
    </source>
</evidence>
<organism evidence="2 3">
    <name type="scientific">Dreissena polymorpha</name>
    <name type="common">Zebra mussel</name>
    <name type="synonym">Mytilus polymorpha</name>
    <dbReference type="NCBI Taxonomy" id="45954"/>
    <lineage>
        <taxon>Eukaryota</taxon>
        <taxon>Metazoa</taxon>
        <taxon>Spiralia</taxon>
        <taxon>Lophotrochozoa</taxon>
        <taxon>Mollusca</taxon>
        <taxon>Bivalvia</taxon>
        <taxon>Autobranchia</taxon>
        <taxon>Heteroconchia</taxon>
        <taxon>Euheterodonta</taxon>
        <taxon>Imparidentia</taxon>
        <taxon>Neoheterodontei</taxon>
        <taxon>Myida</taxon>
        <taxon>Dreissenoidea</taxon>
        <taxon>Dreissenidae</taxon>
        <taxon>Dreissena</taxon>
    </lineage>
</organism>
<reference evidence="2" key="1">
    <citation type="journal article" date="2019" name="bioRxiv">
        <title>The Genome of the Zebra Mussel, Dreissena polymorpha: A Resource for Invasive Species Research.</title>
        <authorList>
            <person name="McCartney M.A."/>
            <person name="Auch B."/>
            <person name="Kono T."/>
            <person name="Mallez S."/>
            <person name="Zhang Y."/>
            <person name="Obille A."/>
            <person name="Becker A."/>
            <person name="Abrahante J.E."/>
            <person name="Garbe J."/>
            <person name="Badalamenti J.P."/>
            <person name="Herman A."/>
            <person name="Mangelson H."/>
            <person name="Liachko I."/>
            <person name="Sullivan S."/>
            <person name="Sone E.D."/>
            <person name="Koren S."/>
            <person name="Silverstein K.A.T."/>
            <person name="Beckman K.B."/>
            <person name="Gohl D.M."/>
        </authorList>
    </citation>
    <scope>NUCLEOTIDE SEQUENCE</scope>
    <source>
        <strain evidence="2">Duluth1</strain>
        <tissue evidence="2">Whole animal</tissue>
    </source>
</reference>
<comment type="caution">
    <text evidence="2">The sequence shown here is derived from an EMBL/GenBank/DDBJ whole genome shotgun (WGS) entry which is preliminary data.</text>
</comment>
<gene>
    <name evidence="2" type="ORF">DPMN_077296</name>
</gene>
<evidence type="ECO:0000313" key="3">
    <source>
        <dbReference type="Proteomes" id="UP000828390"/>
    </source>
</evidence>
<accession>A0A9D4BGI3</accession>
<dbReference type="AlphaFoldDB" id="A0A9D4BGI3"/>
<dbReference type="EMBL" id="JAIWYP010000015">
    <property type="protein sequence ID" value="KAH3702285.1"/>
    <property type="molecule type" value="Genomic_DNA"/>
</dbReference>
<dbReference type="Proteomes" id="UP000828390">
    <property type="component" value="Unassembled WGS sequence"/>
</dbReference>
<name>A0A9D4BGI3_DREPO</name>
<keyword evidence="3" id="KW-1185">Reference proteome</keyword>
<protein>
    <submittedName>
        <fullName evidence="2">Uncharacterized protein</fullName>
    </submittedName>
</protein>
<keyword evidence="1" id="KW-0812">Transmembrane</keyword>
<sequence length="144" mass="16124">MSVILQGNVAVQVEKMTFYYEHNSGPFGLSCFVDGLLNFGAKHEMYLSVYVLIFTAIIDGLGGAVNVINFLSTLDMKEVHPENLKLMENRAEEFIETVAKEFAKDAHQEKMKNSNGQPRVTNMKKVLDKVLPQNLQLSVSLKSV</sequence>
<keyword evidence="1" id="KW-0472">Membrane</keyword>
<feature type="transmembrane region" description="Helical" evidence="1">
    <location>
        <begin position="45"/>
        <end position="68"/>
    </location>
</feature>